<proteinExistence type="inferred from homology"/>
<keyword evidence="6" id="KW-0175">Coiled coil</keyword>
<dbReference type="OrthoDB" id="2143924at2"/>
<dbReference type="NCBIfam" id="TIGR01167">
    <property type="entry name" value="LPXTG_anchor"/>
    <property type="match status" value="1"/>
</dbReference>
<dbReference type="Gene3D" id="2.60.530.10">
    <property type="entry name" value="Major cell-surface adhesin PAc"/>
    <property type="match status" value="1"/>
</dbReference>
<feature type="domain" description="Gram-positive cocci surface proteins LPxTG" evidence="10">
    <location>
        <begin position="1162"/>
        <end position="1194"/>
    </location>
</feature>
<dbReference type="InterPro" id="IPR019931">
    <property type="entry name" value="LPXTG_anchor"/>
</dbReference>
<evidence type="ECO:0000256" key="5">
    <source>
        <dbReference type="ARBA" id="ARBA00024351"/>
    </source>
</evidence>
<dbReference type="InterPro" id="IPR041324">
    <property type="entry name" value="AgI/II_N"/>
</dbReference>
<dbReference type="PROSITE" id="PS50847">
    <property type="entry name" value="GRAM_POS_ANCHORING"/>
    <property type="match status" value="1"/>
</dbReference>
<evidence type="ECO:0000256" key="7">
    <source>
        <dbReference type="SAM" id="MobiDB-lite"/>
    </source>
</evidence>
<keyword evidence="2" id="KW-0964">Secreted</keyword>
<dbReference type="Pfam" id="PF17998">
    <property type="entry name" value="AgI_II_C2"/>
    <property type="match status" value="1"/>
</dbReference>
<evidence type="ECO:0000256" key="2">
    <source>
        <dbReference type="ARBA" id="ARBA00022525"/>
    </source>
</evidence>
<dbReference type="Pfam" id="PF16364">
    <property type="entry name" value="Antigen_C"/>
    <property type="match status" value="1"/>
</dbReference>
<name>A0A380KDM4_9STRE</name>
<comment type="similarity">
    <text evidence="5">Belongs to the antigen I/II family.</text>
</comment>
<evidence type="ECO:0000256" key="3">
    <source>
        <dbReference type="ARBA" id="ARBA00022729"/>
    </source>
</evidence>
<keyword evidence="12" id="KW-1185">Reference proteome</keyword>
<feature type="transmembrane region" description="Helical" evidence="8">
    <location>
        <begin position="1171"/>
        <end position="1189"/>
    </location>
</feature>
<dbReference type="AlphaFoldDB" id="A0A380KDM4"/>
<dbReference type="NCBIfam" id="TIGR04228">
    <property type="entry name" value="isopep_sspB_C2"/>
    <property type="match status" value="1"/>
</dbReference>
<evidence type="ECO:0000256" key="4">
    <source>
        <dbReference type="ARBA" id="ARBA00023088"/>
    </source>
</evidence>
<keyword evidence="3 9" id="KW-0732">Signal</keyword>
<dbReference type="InterPro" id="IPR013574">
    <property type="entry name" value="Glucan-bd_C/Surface_Ag-I/II_V"/>
</dbReference>
<evidence type="ECO:0000256" key="1">
    <source>
        <dbReference type="ARBA" id="ARBA00022512"/>
    </source>
</evidence>
<evidence type="ECO:0000256" key="8">
    <source>
        <dbReference type="SAM" id="Phobius"/>
    </source>
</evidence>
<protein>
    <submittedName>
        <fullName evidence="11">Putative cell surface protein</fullName>
    </submittedName>
</protein>
<accession>A0A380KDM4</accession>
<feature type="coiled-coil region" evidence="6">
    <location>
        <begin position="122"/>
        <end position="170"/>
    </location>
</feature>
<dbReference type="InterPro" id="IPR036234">
    <property type="entry name" value="SA_I/II_PAC_V_sf"/>
</dbReference>
<feature type="chain" id="PRO_5016739083" evidence="9">
    <location>
        <begin position="41"/>
        <end position="1194"/>
    </location>
</feature>
<feature type="region of interest" description="Disordered" evidence="7">
    <location>
        <begin position="778"/>
        <end position="799"/>
    </location>
</feature>
<dbReference type="InterPro" id="IPR021197">
    <property type="entry name" value="Cross-wall-target_lipo_motif"/>
</dbReference>
<dbReference type="Pfam" id="PF18652">
    <property type="entry name" value="Adhesin_P1_N"/>
    <property type="match status" value="1"/>
</dbReference>
<keyword evidence="4" id="KW-0572">Peptidoglycan-anchor</keyword>
<dbReference type="SUPFAM" id="SSF74914">
    <property type="entry name" value="V-region of surface antigen I/II (SA I/II, PAC)"/>
    <property type="match status" value="1"/>
</dbReference>
<dbReference type="Pfam" id="PF08363">
    <property type="entry name" value="GbpC"/>
    <property type="match status" value="1"/>
</dbReference>
<dbReference type="EMBL" id="UHFN01000007">
    <property type="protein sequence ID" value="SUN63051.1"/>
    <property type="molecule type" value="Genomic_DNA"/>
</dbReference>
<sequence length="1194" mass="129021">MNFQTKTITGHGFFRKSKAYGLVCGIALTGALAFAGQANADEVTTTTSTDVSVTTTANPSTNLTQAQTDLSQDNTQLAGQANTQTGTLTSPVTSQELDNAVNAATAAGVTVTEEKTVSHDSLEKAQDDLSQQTAEVKAATENQEANTTAIKEATEENARIDAENKAEAERVEAINKAGQANIDAINASGQAAVDQRNQAGQAAVEAENATEKAKIDAENVKRKADFDKAVAEIQKVEEYNAGVRERNAAKAAAVAEKNRKAKEKYDADLAEYNKELEEAKANTNKEGYPTETLIQGLIFDKEPNATVSISGVSGYYIAPDTNKYGNAEGMRYMGYSGAEGEKLVSSMSSPITLHISDDLSSYPIVLKNNQTATVTYTNLQNSSYNGTKISKVTYEITAHTGSDDYYETVYVMTDPTNGLMTANHFEWHAQADIKVTFYDDKGNVISANPETPMVIGLSSLNHSIAGVESVKNYNFKFVGINGSAVTENADGIYSKTNTDDKENGSKYTNPEWDQADNPLFYYGSGAGVLSSGDSIQFTMDASLPAQWLTISSKVAAPVVNKPVPPTTDTFDAEPEKELPPTPAEVEYLTFKPKTFTPETYTPVTYTPVEPTVKPHVSVPEKVTYSAKVHPVVVTQTPTNVKGVVNSDGVSVDGKLVAKGTEQTWTLASGSLKAGREEIKGLKLEDPFPSGVAINRESSSAKSPAWTFVYNDNGKSYLVATAQTLALLNANRDQDVIIPVANVVGTPLNDGGTYPNTFKTIITTPSGIYTTVSNTPVYYTPGNDPKTPRNPGGDNPTPHDNLIQPTKDVVDDKGQSINGQSILPNTPLNYVAKQDFDQYQGMEASQAAIAKGFAYIDDYSDEALDGDSMTVKSITAKNGDDVSSLLQMYHVLSADTLDDKLKELVKQSGISPVGEFYMWVAKDPDSFYKAYVQKGLDVTYNLSFKVKQSFTEGDITNQTYQIDFGNGYYGNIVTNNLPPMVVHKVVKDKDGTNIDGQTVAIGDEISYELEGWVVPAGRGYDLYEYRFVDILDKEHDAYEDYQVTAKVDLKLSDGTIIEAGKDLKAFTEVIYNAQTGQFELKFKDDFLKQIERSQAFGADAKILVKRIAAGEVTNEYTLYVNGNPILSNKVVTKTPEPEKPKTSATPSETPAQPQVPVTKQAVLPSTGERSSIISIVAGIVLGILGAFGLVRKKEQ</sequence>
<evidence type="ECO:0000313" key="12">
    <source>
        <dbReference type="Proteomes" id="UP000254924"/>
    </source>
</evidence>
<gene>
    <name evidence="11" type="primary">ssp5</name>
    <name evidence="11" type="ORF">NCTC12224_02212</name>
</gene>
<dbReference type="InterPro" id="IPR032300">
    <property type="entry name" value="Antigen_C"/>
</dbReference>
<feature type="signal peptide" evidence="9">
    <location>
        <begin position="1"/>
        <end position="40"/>
    </location>
</feature>
<dbReference type="Pfam" id="PF00746">
    <property type="entry name" value="Gram_pos_anchor"/>
    <property type="match status" value="1"/>
</dbReference>
<dbReference type="InterPro" id="IPR026345">
    <property type="entry name" value="Adh_isopep-form_adh_dom"/>
</dbReference>
<dbReference type="Gene3D" id="2.60.40.740">
    <property type="match status" value="3"/>
</dbReference>
<evidence type="ECO:0000256" key="6">
    <source>
        <dbReference type="SAM" id="Coils"/>
    </source>
</evidence>
<dbReference type="NCBIfam" id="TIGR03726">
    <property type="entry name" value="strep_RK_lipo"/>
    <property type="match status" value="1"/>
</dbReference>
<keyword evidence="8" id="KW-1133">Transmembrane helix</keyword>
<evidence type="ECO:0000313" key="11">
    <source>
        <dbReference type="EMBL" id="SUN63051.1"/>
    </source>
</evidence>
<evidence type="ECO:0000256" key="9">
    <source>
        <dbReference type="SAM" id="SignalP"/>
    </source>
</evidence>
<dbReference type="Proteomes" id="UP000254924">
    <property type="component" value="Unassembled WGS sequence"/>
</dbReference>
<feature type="region of interest" description="Disordered" evidence="7">
    <location>
        <begin position="1129"/>
        <end position="1155"/>
    </location>
</feature>
<keyword evidence="8" id="KW-0472">Membrane</keyword>
<feature type="compositionally biased region" description="Polar residues" evidence="7">
    <location>
        <begin position="1141"/>
        <end position="1155"/>
    </location>
</feature>
<keyword evidence="1" id="KW-0134">Cell wall</keyword>
<reference evidence="11 12" key="1">
    <citation type="submission" date="2018-06" db="EMBL/GenBank/DDBJ databases">
        <authorList>
            <consortium name="Pathogen Informatics"/>
            <person name="Doyle S."/>
        </authorList>
    </citation>
    <scope>NUCLEOTIDE SEQUENCE [LARGE SCALE GENOMIC DNA]</scope>
    <source>
        <strain evidence="11 12">NCTC12224</strain>
    </source>
</reference>
<feature type="coiled-coil region" evidence="6">
    <location>
        <begin position="255"/>
        <end position="282"/>
    </location>
</feature>
<keyword evidence="8" id="KW-0812">Transmembrane</keyword>
<organism evidence="11 12">
    <name type="scientific">Streptococcus hyointestinalis</name>
    <dbReference type="NCBI Taxonomy" id="1337"/>
    <lineage>
        <taxon>Bacteria</taxon>
        <taxon>Bacillati</taxon>
        <taxon>Bacillota</taxon>
        <taxon>Bacilli</taxon>
        <taxon>Lactobacillales</taxon>
        <taxon>Streptococcaceae</taxon>
        <taxon>Streptococcus</taxon>
    </lineage>
</organism>
<evidence type="ECO:0000259" key="10">
    <source>
        <dbReference type="PROSITE" id="PS50847"/>
    </source>
</evidence>